<evidence type="ECO:0000259" key="1">
    <source>
        <dbReference type="Pfam" id="PF16853"/>
    </source>
</evidence>
<dbReference type="RefSeq" id="XP_022467095.1">
    <property type="nucleotide sequence ID" value="XM_022610839.1"/>
</dbReference>
<evidence type="ECO:0000313" key="3">
    <source>
        <dbReference type="Proteomes" id="UP000006310"/>
    </source>
</evidence>
<dbReference type="Pfam" id="PF16853">
    <property type="entry name" value="CDC13_N"/>
    <property type="match status" value="1"/>
</dbReference>
<keyword evidence="3" id="KW-1185">Reference proteome</keyword>
<organism evidence="2 3">
    <name type="scientific">Huiozyma naganishii (strain ATCC MYA-139 / BCRC 22969 / CBS 8797 / KCTC 17520 / NBRC 10181 / NCYC 3082 / Yp74L-3)</name>
    <name type="common">Yeast</name>
    <name type="synonym">Kazachstania naganishii</name>
    <dbReference type="NCBI Taxonomy" id="1071383"/>
    <lineage>
        <taxon>Eukaryota</taxon>
        <taxon>Fungi</taxon>
        <taxon>Dikarya</taxon>
        <taxon>Ascomycota</taxon>
        <taxon>Saccharomycotina</taxon>
        <taxon>Saccharomycetes</taxon>
        <taxon>Saccharomycetales</taxon>
        <taxon>Saccharomycetaceae</taxon>
        <taxon>Huiozyma</taxon>
    </lineage>
</organism>
<dbReference type="KEGG" id="kng:KNAG_0L02360"/>
<dbReference type="Gene3D" id="2.40.50.800">
    <property type="match status" value="1"/>
</dbReference>
<feature type="domain" description="Cell division control protein 13 N-terminal" evidence="1">
    <location>
        <begin position="5"/>
        <end position="178"/>
    </location>
</feature>
<name>J7SB89_HUIN7</name>
<dbReference type="OrthoDB" id="4067010at2759"/>
<dbReference type="SUPFAM" id="SSF50249">
    <property type="entry name" value="Nucleic acid-binding proteins"/>
    <property type="match status" value="1"/>
</dbReference>
<accession>J7SB89</accession>
<dbReference type="EMBL" id="HE978325">
    <property type="protein sequence ID" value="CCK72851.1"/>
    <property type="molecule type" value="Genomic_DNA"/>
</dbReference>
<dbReference type="eggNOG" id="ENOG502QU50">
    <property type="taxonomic scope" value="Eukaryota"/>
</dbReference>
<dbReference type="Gene3D" id="2.40.50.140">
    <property type="entry name" value="Nucleic acid-binding proteins"/>
    <property type="match status" value="1"/>
</dbReference>
<dbReference type="Proteomes" id="UP000006310">
    <property type="component" value="Chromosome 12"/>
</dbReference>
<dbReference type="AlphaFoldDB" id="J7SB89"/>
<reference evidence="3" key="2">
    <citation type="submission" date="2012-08" db="EMBL/GenBank/DDBJ databases">
        <title>Genome sequence of Kazachstania naganishii.</title>
        <authorList>
            <person name="Gordon J.L."/>
            <person name="Armisen D."/>
            <person name="Proux-Wera E."/>
            <person name="OhEigeartaigh S.S."/>
            <person name="Byrne K.P."/>
            <person name="Wolfe K.H."/>
        </authorList>
    </citation>
    <scope>NUCLEOTIDE SEQUENCE [LARGE SCALE GENOMIC DNA]</scope>
    <source>
        <strain evidence="3">ATCC MYA-139 / BCRC 22969 / CBS 8797 / CCRC 22969 / KCTC 17520 / NBRC 10181 / NCYC 3082</strain>
    </source>
</reference>
<dbReference type="GeneID" id="34528624"/>
<sequence>MTYTQIQSLNQFSKYADEHPVSVRITGCLTHVEELSSGFLLSLTRFEPGKEDFKVKVHYGDSSDKRAANLVISLLAQLLNVSRADLQTPNLAHKRLFFVTCFAVYISSNNSFTLFLDDIKTHDLAVAVVESDVDNNFMEVFQNMVTQSEDPVSDFHVQSLPEYQKNKPFNTLIQNLMKDNRGGKHLLFTRRPTIDSVDEFNSQAYSTQPLSSVSVEDPSRIETSTQVLPVKKKQKVISGAVLEDDSNTGRPEPNRGHYKINCQLLERIRLSRKEERISVIDDAGSIITIFVPESLIGQIAKRMVVTVMEQTDFLPFSNAQMIVLEAVDITTPRQRGTKQVELTVERSFYSGNRDRDASKDPTIFFKDLKVPDGPEQSVFFCIVGLLVSCTFETRKYTSMVLTDFTECTHQNTKYLFDRYLLEPRNMLTQFHGGIRLNMFSEHFDLLDRQVRAVYGQSIKHLCTSGTENISSRGIIVKICVEGNMYKKSFLNAIGRQSVLMKPDALKSTRVSYMDKQVLLHIYREALSRIDIWTLLPYLDQFQKCFPYVADPTALNGKNVVLNTNGLEDSIKELDLYGGDEESDMSLRIPDMSAPASYDFSFDQEMVNCDAMSTTDWIQLLHQRPVHSGGVQQLQGKLYSATFILESIQYHNTANVLELTVLRDRDIGTLQSLHGDVPSVDPRLLVRLMLRTNTELDTFFSNYRHMTRGDTVEEYRAKLVGKKYKISFQVLGTHGHQVAPVELSLAAMMSSLAP</sequence>
<dbReference type="InterPro" id="IPR031749">
    <property type="entry name" value="Cdc13_N"/>
</dbReference>
<dbReference type="InterPro" id="IPR012340">
    <property type="entry name" value="NA-bd_OB-fold"/>
</dbReference>
<reference evidence="2 3" key="1">
    <citation type="journal article" date="2011" name="Proc. Natl. Acad. Sci. U.S.A.">
        <title>Evolutionary erosion of yeast sex chromosomes by mating-type switching accidents.</title>
        <authorList>
            <person name="Gordon J.L."/>
            <person name="Armisen D."/>
            <person name="Proux-Wera E."/>
            <person name="Oheigeartaigh S.S."/>
            <person name="Byrne K.P."/>
            <person name="Wolfe K.H."/>
        </authorList>
    </citation>
    <scope>NUCLEOTIDE SEQUENCE [LARGE SCALE GENOMIC DNA]</scope>
    <source>
        <strain evidence="3">ATCC MYA-139 / BCRC 22969 / CBS 8797 / CCRC 22969 / KCTC 17520 / NBRC 10181 / NCYC 3082</strain>
    </source>
</reference>
<gene>
    <name evidence="2" type="primary">KNAG0L02360</name>
    <name evidence="2" type="ordered locus">KNAG_0L02360</name>
</gene>
<protein>
    <recommendedName>
        <fullName evidence="1">Cell division control protein 13 N-terminal domain-containing protein</fullName>
    </recommendedName>
</protein>
<proteinExistence type="predicted"/>
<dbReference type="STRING" id="1071383.J7SB89"/>
<evidence type="ECO:0000313" key="2">
    <source>
        <dbReference type="EMBL" id="CCK72851.1"/>
    </source>
</evidence>
<dbReference type="HOGENOM" id="CLU_369618_0_0_1"/>